<dbReference type="Gene3D" id="2.40.110.10">
    <property type="entry name" value="Butyryl-CoA Dehydrogenase, subunit A, domain 2"/>
    <property type="match status" value="1"/>
</dbReference>
<evidence type="ECO:0000256" key="1">
    <source>
        <dbReference type="ARBA" id="ARBA00023002"/>
    </source>
</evidence>
<dbReference type="GO" id="GO:0005737">
    <property type="term" value="C:cytoplasm"/>
    <property type="evidence" value="ECO:0007669"/>
    <property type="project" value="TreeGrafter"/>
</dbReference>
<name>A0A6C1CDZ3_9ACTN</name>
<dbReference type="SUPFAM" id="SSF47203">
    <property type="entry name" value="Acyl-CoA dehydrogenase C-terminal domain-like"/>
    <property type="match status" value="1"/>
</dbReference>
<evidence type="ECO:0000313" key="4">
    <source>
        <dbReference type="Proteomes" id="UP000298111"/>
    </source>
</evidence>
<dbReference type="InterPro" id="IPR046373">
    <property type="entry name" value="Acyl-CoA_Oxase/DH_mid-dom_sf"/>
</dbReference>
<dbReference type="InterPro" id="IPR013107">
    <property type="entry name" value="Acyl-CoA_DH_C"/>
</dbReference>
<proteinExistence type="inferred from homology"/>
<evidence type="ECO:0000256" key="2">
    <source>
        <dbReference type="ARBA" id="ARBA00049661"/>
    </source>
</evidence>
<dbReference type="InterPro" id="IPR013786">
    <property type="entry name" value="AcylCoA_DH/ox_N"/>
</dbReference>
<dbReference type="Gene3D" id="1.20.140.10">
    <property type="entry name" value="Butyryl-CoA Dehydrogenase, subunit A, domain 3"/>
    <property type="match status" value="1"/>
</dbReference>
<dbReference type="GO" id="GO:0050660">
    <property type="term" value="F:flavin adenine dinucleotide binding"/>
    <property type="evidence" value="ECO:0007669"/>
    <property type="project" value="InterPro"/>
</dbReference>
<dbReference type="InterPro" id="IPR036250">
    <property type="entry name" value="AcylCo_DH-like_C"/>
</dbReference>
<keyword evidence="3" id="KW-0503">Monooxygenase</keyword>
<reference evidence="3 4" key="1">
    <citation type="submission" date="2018-10" db="EMBL/GenBank/DDBJ databases">
        <title>Isolation of pseudouridimycin from Streptomyces albus DSM 40763.</title>
        <authorList>
            <person name="Rosenqvist P."/>
            <person name="Metsae-Ketelae M."/>
            <person name="Virta P."/>
        </authorList>
    </citation>
    <scope>NUCLEOTIDE SEQUENCE [LARGE SCALE GENOMIC DNA]</scope>
    <source>
        <strain evidence="3 4">DSM 40763</strain>
    </source>
</reference>
<dbReference type="PANTHER" id="PTHR48083:SF19">
    <property type="entry name" value="FLAVIN-DEPENDENT MONOOXYGENASE, OXYGENASE SUBUNIT HSAA"/>
    <property type="match status" value="1"/>
</dbReference>
<dbReference type="InterPro" id="IPR054617">
    <property type="entry name" value="HsaA"/>
</dbReference>
<dbReference type="InterPro" id="IPR037069">
    <property type="entry name" value="AcylCoA_DH/ox_N_sf"/>
</dbReference>
<dbReference type="Proteomes" id="UP000298111">
    <property type="component" value="Unassembled WGS sequence"/>
</dbReference>
<comment type="similarity">
    <text evidence="2">Belongs to the HpaH/HsaA monooxygenase family.</text>
</comment>
<dbReference type="InterPro" id="IPR009100">
    <property type="entry name" value="AcylCoA_DH/oxidase_NM_dom_sf"/>
</dbReference>
<dbReference type="GO" id="GO:0033539">
    <property type="term" value="P:fatty acid beta-oxidation using acyl-CoA dehydrogenase"/>
    <property type="evidence" value="ECO:0007669"/>
    <property type="project" value="TreeGrafter"/>
</dbReference>
<dbReference type="PIRSF" id="PIRSF016578">
    <property type="entry name" value="HsaA"/>
    <property type="match status" value="1"/>
</dbReference>
<evidence type="ECO:0000313" key="3">
    <source>
        <dbReference type="EMBL" id="TGG76786.1"/>
    </source>
</evidence>
<comment type="caution">
    <text evidence="3">The sequence shown here is derived from an EMBL/GenBank/DDBJ whole genome shotgun (WGS) entry which is preliminary data.</text>
</comment>
<dbReference type="NCBIfam" id="NF045629">
    <property type="entry name" value="monooxsub_HsaA"/>
    <property type="match status" value="1"/>
</dbReference>
<dbReference type="Gene3D" id="1.10.540.10">
    <property type="entry name" value="Acyl-CoA dehydrogenase/oxidase, N-terminal domain"/>
    <property type="match status" value="1"/>
</dbReference>
<accession>A0A6C1CDZ3</accession>
<dbReference type="GO" id="GO:0003995">
    <property type="term" value="F:acyl-CoA dehydrogenase activity"/>
    <property type="evidence" value="ECO:0007669"/>
    <property type="project" value="TreeGrafter"/>
</dbReference>
<gene>
    <name evidence="3" type="ORF">D8771_29425</name>
</gene>
<organism evidence="3 4">
    <name type="scientific">Streptomyces albus</name>
    <dbReference type="NCBI Taxonomy" id="1888"/>
    <lineage>
        <taxon>Bacteria</taxon>
        <taxon>Bacillati</taxon>
        <taxon>Actinomycetota</taxon>
        <taxon>Actinomycetes</taxon>
        <taxon>Kitasatosporales</taxon>
        <taxon>Streptomycetaceae</taxon>
        <taxon>Streptomyces</taxon>
    </lineage>
</organism>
<sequence length="394" mass="42956">MGVGDDGAAAKVVEAVRDLVPRIRERAAEAEAAGRVPDETVRQLADAGLFRLLQPTRFGGLAASPVHFYSAIKTIAAACGSTGWISSVIGVHNWQLALFPDRAQQEVWGADPDTRVSSSYAPTGTVEAVGGGFRMSGRWSFSSGCEHAEWAFLGGMTVAADGTVDARTYLVPRTDYRIEHNWDTQGLRATGSHDIVIDEPVFVPEHRTLAYARTVALDCPGQEVNPEPVYRLPFGGLFPTTITVPPLGVAEGAWQTYVDVTRERFRVSYGQKVVDDPFAHVRIARAASEVDAAWLQIRRNVAELYAHAVRGEELPAELRLRVRRDQVLGTGRAVAATDLLMENAGGNAMRHAHVLQRYWRDVHTGRGHVANDPERALTLFGRGALGLDARDTMI</sequence>
<dbReference type="AlphaFoldDB" id="A0A6C1CDZ3"/>
<dbReference type="Pfam" id="PF02771">
    <property type="entry name" value="Acyl-CoA_dh_N"/>
    <property type="match status" value="1"/>
</dbReference>
<dbReference type="Pfam" id="PF08028">
    <property type="entry name" value="Acyl-CoA_dh_2"/>
    <property type="match status" value="1"/>
</dbReference>
<dbReference type="SUPFAM" id="SSF56645">
    <property type="entry name" value="Acyl-CoA dehydrogenase NM domain-like"/>
    <property type="match status" value="1"/>
</dbReference>
<dbReference type="PANTHER" id="PTHR48083">
    <property type="entry name" value="MEDIUM-CHAIN SPECIFIC ACYL-COA DEHYDROGENASE, MITOCHONDRIAL-RELATED"/>
    <property type="match status" value="1"/>
</dbReference>
<dbReference type="GO" id="GO:0016712">
    <property type="term" value="F:oxidoreductase activity, acting on paired donors, with incorporation or reduction of molecular oxygen, reduced flavin or flavoprotein as one donor, and incorporation of one atom of oxygen"/>
    <property type="evidence" value="ECO:0007669"/>
    <property type="project" value="TreeGrafter"/>
</dbReference>
<dbReference type="EMBL" id="RCIY01000103">
    <property type="protein sequence ID" value="TGG76786.1"/>
    <property type="molecule type" value="Genomic_DNA"/>
</dbReference>
<protein>
    <submittedName>
        <fullName evidence="3">Flavin-dependent monooxygenase</fullName>
    </submittedName>
</protein>
<keyword evidence="1" id="KW-0560">Oxidoreductase</keyword>
<dbReference type="InterPro" id="IPR050741">
    <property type="entry name" value="Acyl-CoA_dehydrogenase"/>
</dbReference>